<evidence type="ECO:0000259" key="3">
    <source>
        <dbReference type="PROSITE" id="PS50015"/>
    </source>
</evidence>
<dbReference type="InterPro" id="IPR008139">
    <property type="entry name" value="SaposinB_dom"/>
</dbReference>
<feature type="chain" id="PRO_5042820650" description="Saposin B-type domain-containing protein" evidence="2">
    <location>
        <begin position="20"/>
        <end position="128"/>
    </location>
</feature>
<protein>
    <recommendedName>
        <fullName evidence="3">Saposin B-type domain-containing protein</fullName>
    </recommendedName>
</protein>
<keyword evidence="1" id="KW-1015">Disulfide bond</keyword>
<keyword evidence="5" id="KW-1185">Reference proteome</keyword>
<feature type="domain" description="Saposin B-type" evidence="3">
    <location>
        <begin position="56"/>
        <end position="128"/>
    </location>
</feature>
<reference evidence="4 5" key="1">
    <citation type="submission" date="2024-02" db="EMBL/GenBank/DDBJ databases">
        <title>Chromosome-level genome assembly of the Eurasian Minnow (Phoxinus phoxinus).</title>
        <authorList>
            <person name="Oriowo T.O."/>
            <person name="Martin S."/>
            <person name="Stange M."/>
            <person name="Chrysostomakis Y."/>
            <person name="Brown T."/>
            <person name="Winkler S."/>
            <person name="Kukowka S."/>
            <person name="Myers E.W."/>
            <person name="Bohne A."/>
        </authorList>
    </citation>
    <scope>NUCLEOTIDE SEQUENCE [LARGE SCALE GENOMIC DNA]</scope>
    <source>
        <strain evidence="4">ZFMK-TIS-60720</strain>
        <tissue evidence="4">Whole Organism</tissue>
    </source>
</reference>
<keyword evidence="2" id="KW-0732">Signal</keyword>
<dbReference type="Gene3D" id="1.10.225.10">
    <property type="entry name" value="Saposin-like"/>
    <property type="match status" value="1"/>
</dbReference>
<dbReference type="Proteomes" id="UP001364617">
    <property type="component" value="Unassembled WGS sequence"/>
</dbReference>
<name>A0AAN9H413_9TELE</name>
<dbReference type="EMBL" id="JAYKXH010000011">
    <property type="protein sequence ID" value="KAK7152981.1"/>
    <property type="molecule type" value="Genomic_DNA"/>
</dbReference>
<evidence type="ECO:0000256" key="2">
    <source>
        <dbReference type="SAM" id="SignalP"/>
    </source>
</evidence>
<comment type="caution">
    <text evidence="4">The sequence shown here is derived from an EMBL/GenBank/DDBJ whole genome shotgun (WGS) entry which is preliminary data.</text>
</comment>
<evidence type="ECO:0000313" key="4">
    <source>
        <dbReference type="EMBL" id="KAK7152981.1"/>
    </source>
</evidence>
<dbReference type="PROSITE" id="PS50015">
    <property type="entry name" value="SAP_B"/>
    <property type="match status" value="1"/>
</dbReference>
<evidence type="ECO:0000313" key="5">
    <source>
        <dbReference type="Proteomes" id="UP001364617"/>
    </source>
</evidence>
<accession>A0AAN9H413</accession>
<dbReference type="AlphaFoldDB" id="A0AAN9H413"/>
<gene>
    <name evidence="4" type="ORF">R3I93_011024</name>
</gene>
<proteinExistence type="predicted"/>
<sequence length="128" mass="14722">MLSIVYFVFLISCSAQAESENEALSVWWEPEMPSHSENLHSLTDGYGNDLSRKRPNIIFCCVCQEAVRRVKSAVYQKISKKINNVCYKFIEAFRKICLQRAVRYRDIILHKLFPGGSARGTCLKIKLC</sequence>
<feature type="signal peptide" evidence="2">
    <location>
        <begin position="1"/>
        <end position="19"/>
    </location>
</feature>
<dbReference type="InterPro" id="IPR011001">
    <property type="entry name" value="Saposin-like"/>
</dbReference>
<organism evidence="4 5">
    <name type="scientific">Phoxinus phoxinus</name>
    <name type="common">Eurasian minnow</name>
    <dbReference type="NCBI Taxonomy" id="58324"/>
    <lineage>
        <taxon>Eukaryota</taxon>
        <taxon>Metazoa</taxon>
        <taxon>Chordata</taxon>
        <taxon>Craniata</taxon>
        <taxon>Vertebrata</taxon>
        <taxon>Euteleostomi</taxon>
        <taxon>Actinopterygii</taxon>
        <taxon>Neopterygii</taxon>
        <taxon>Teleostei</taxon>
        <taxon>Ostariophysi</taxon>
        <taxon>Cypriniformes</taxon>
        <taxon>Leuciscidae</taxon>
        <taxon>Phoxininae</taxon>
        <taxon>Phoxinus</taxon>
    </lineage>
</organism>
<dbReference type="SUPFAM" id="SSF47862">
    <property type="entry name" value="Saposin"/>
    <property type="match status" value="1"/>
</dbReference>
<evidence type="ECO:0000256" key="1">
    <source>
        <dbReference type="ARBA" id="ARBA00023157"/>
    </source>
</evidence>